<feature type="region of interest" description="Disordered" evidence="1">
    <location>
        <begin position="55"/>
        <end position="195"/>
    </location>
</feature>
<dbReference type="EMBL" id="JBBWRZ010000011">
    <property type="protein sequence ID" value="KAK8226161.1"/>
    <property type="molecule type" value="Genomic_DNA"/>
</dbReference>
<proteinExistence type="predicted"/>
<accession>A0ABR1YF74</accession>
<organism evidence="2 3">
    <name type="scientific">Phyllosticta capitalensis</name>
    <dbReference type="NCBI Taxonomy" id="121624"/>
    <lineage>
        <taxon>Eukaryota</taxon>
        <taxon>Fungi</taxon>
        <taxon>Dikarya</taxon>
        <taxon>Ascomycota</taxon>
        <taxon>Pezizomycotina</taxon>
        <taxon>Dothideomycetes</taxon>
        <taxon>Dothideomycetes incertae sedis</taxon>
        <taxon>Botryosphaeriales</taxon>
        <taxon>Phyllostictaceae</taxon>
        <taxon>Phyllosticta</taxon>
    </lineage>
</organism>
<sequence length="317" mass="34593">MLSCPNMPILRSQYCFSEYKTRLPSFHSSVHPLPQVFHSTIHFKTPRNSQPCLVESFQSSRPKRPSSPSTATRSLRPPPRSRSPDTGHPRAQHQTLTNRTSVPRLTLAPAAGQSSQPRTTTKKTTTTRGATSAPQSTRSGRGTFPSPPPRPSTHARRPRHPPNARLLPRKPPSLATTPWAARHRPPPGGENFAPSCASASPPSAAGAVRFAAVAGSARVCAVFWRASMRPPGWCSAVPPNMTTTPSRMTAVAAACVATTTTTTTSTPIALAWTSRRIATRCLSGRRVWRWRRRRRRSAGSRAIRTSRSLRRRGRASG</sequence>
<comment type="caution">
    <text evidence="2">The sequence shown here is derived from an EMBL/GenBank/DDBJ whole genome shotgun (WGS) entry which is preliminary data.</text>
</comment>
<evidence type="ECO:0000313" key="3">
    <source>
        <dbReference type="Proteomes" id="UP001492380"/>
    </source>
</evidence>
<dbReference type="Proteomes" id="UP001492380">
    <property type="component" value="Unassembled WGS sequence"/>
</dbReference>
<evidence type="ECO:0000256" key="1">
    <source>
        <dbReference type="SAM" id="MobiDB-lite"/>
    </source>
</evidence>
<feature type="compositionally biased region" description="Low complexity" evidence="1">
    <location>
        <begin position="66"/>
        <end position="75"/>
    </location>
</feature>
<name>A0ABR1YF74_9PEZI</name>
<feature type="compositionally biased region" description="Basic residues" evidence="1">
    <location>
        <begin position="153"/>
        <end position="162"/>
    </location>
</feature>
<keyword evidence="3" id="KW-1185">Reference proteome</keyword>
<feature type="compositionally biased region" description="Polar residues" evidence="1">
    <location>
        <begin position="128"/>
        <end position="140"/>
    </location>
</feature>
<evidence type="ECO:0000313" key="2">
    <source>
        <dbReference type="EMBL" id="KAK8226161.1"/>
    </source>
</evidence>
<feature type="compositionally biased region" description="Basic residues" evidence="1">
    <location>
        <begin position="307"/>
        <end position="317"/>
    </location>
</feature>
<reference evidence="2 3" key="1">
    <citation type="submission" date="2024-04" db="EMBL/GenBank/DDBJ databases">
        <title>Phyllosticta paracitricarpa is synonymous to the EU quarantine fungus P. citricarpa based on phylogenomic analyses.</title>
        <authorList>
            <consortium name="Lawrence Berkeley National Laboratory"/>
            <person name="Van Ingen-Buijs V.A."/>
            <person name="Van Westerhoven A.C."/>
            <person name="Haridas S."/>
            <person name="Skiadas P."/>
            <person name="Martin F."/>
            <person name="Groenewald J.Z."/>
            <person name="Crous P.W."/>
            <person name="Seidl M.F."/>
        </authorList>
    </citation>
    <scope>NUCLEOTIDE SEQUENCE [LARGE SCALE GENOMIC DNA]</scope>
    <source>
        <strain evidence="2 3">CBS 123374</strain>
    </source>
</reference>
<gene>
    <name evidence="2" type="ORF">HDK90DRAFT_542676</name>
</gene>
<feature type="compositionally biased region" description="Polar residues" evidence="1">
    <location>
        <begin position="92"/>
        <end position="103"/>
    </location>
</feature>
<feature type="region of interest" description="Disordered" evidence="1">
    <location>
        <begin position="293"/>
        <end position="317"/>
    </location>
</feature>
<protein>
    <submittedName>
        <fullName evidence="2">Uncharacterized protein</fullName>
    </submittedName>
</protein>